<evidence type="ECO:0000313" key="3">
    <source>
        <dbReference type="EMBL" id="KAG7173344.1"/>
    </source>
</evidence>
<name>A0A8J5N5E5_HOMAM</name>
<evidence type="ECO:0000256" key="1">
    <source>
        <dbReference type="SAM" id="MobiDB-lite"/>
    </source>
</evidence>
<feature type="transmembrane region" description="Helical" evidence="2">
    <location>
        <begin position="142"/>
        <end position="164"/>
    </location>
</feature>
<keyword evidence="2" id="KW-0472">Membrane</keyword>
<comment type="caution">
    <text evidence="3">The sequence shown here is derived from an EMBL/GenBank/DDBJ whole genome shotgun (WGS) entry which is preliminary data.</text>
</comment>
<keyword evidence="4" id="KW-1185">Reference proteome</keyword>
<feature type="compositionally biased region" description="Basic and acidic residues" evidence="1">
    <location>
        <begin position="104"/>
        <end position="126"/>
    </location>
</feature>
<organism evidence="3 4">
    <name type="scientific">Homarus americanus</name>
    <name type="common">American lobster</name>
    <dbReference type="NCBI Taxonomy" id="6706"/>
    <lineage>
        <taxon>Eukaryota</taxon>
        <taxon>Metazoa</taxon>
        <taxon>Ecdysozoa</taxon>
        <taxon>Arthropoda</taxon>
        <taxon>Crustacea</taxon>
        <taxon>Multicrustacea</taxon>
        <taxon>Malacostraca</taxon>
        <taxon>Eumalacostraca</taxon>
        <taxon>Eucarida</taxon>
        <taxon>Decapoda</taxon>
        <taxon>Pleocyemata</taxon>
        <taxon>Astacidea</taxon>
        <taxon>Nephropoidea</taxon>
        <taxon>Nephropidae</taxon>
        <taxon>Homarus</taxon>
    </lineage>
</organism>
<dbReference type="Proteomes" id="UP000747542">
    <property type="component" value="Unassembled WGS sequence"/>
</dbReference>
<gene>
    <name evidence="3" type="ORF">Hamer_G024035</name>
</gene>
<accession>A0A8J5N5E5</accession>
<protein>
    <submittedName>
        <fullName evidence="3">Uncharacterized protein</fullName>
    </submittedName>
</protein>
<evidence type="ECO:0000313" key="4">
    <source>
        <dbReference type="Proteomes" id="UP000747542"/>
    </source>
</evidence>
<reference evidence="3" key="1">
    <citation type="journal article" date="2021" name="Sci. Adv.">
        <title>The American lobster genome reveals insights on longevity, neural, and immune adaptations.</title>
        <authorList>
            <person name="Polinski J.M."/>
            <person name="Zimin A.V."/>
            <person name="Clark K.F."/>
            <person name="Kohn A.B."/>
            <person name="Sadowski N."/>
            <person name="Timp W."/>
            <person name="Ptitsyn A."/>
            <person name="Khanna P."/>
            <person name="Romanova D.Y."/>
            <person name="Williams P."/>
            <person name="Greenwood S.J."/>
            <person name="Moroz L.L."/>
            <person name="Walt D.R."/>
            <person name="Bodnar A.G."/>
        </authorList>
    </citation>
    <scope>NUCLEOTIDE SEQUENCE</scope>
    <source>
        <strain evidence="3">GMGI-L3</strain>
    </source>
</reference>
<feature type="region of interest" description="Disordered" evidence="1">
    <location>
        <begin position="92"/>
        <end position="129"/>
    </location>
</feature>
<sequence length="193" mass="21891">MFTSTKDRVKKNVLVVVVLCGTERINGFRYNSFGRFWEVLGGLGDSWRFLEWEGKCQGHVLGKYQGNEVLGSTRGHVLGKYQGHEVLGGKSLRRKERRRKRGGGGKERRGKEGGNKDEGRGERRGEAQTPTRTCLKGNVMSVVWCGWVWFGVAWWGLVWLGVAWGQGDGVVGVERGRERREKVRHSEKQKTED</sequence>
<evidence type="ECO:0000256" key="2">
    <source>
        <dbReference type="SAM" id="Phobius"/>
    </source>
</evidence>
<proteinExistence type="predicted"/>
<keyword evidence="2" id="KW-1133">Transmembrane helix</keyword>
<keyword evidence="2" id="KW-0812">Transmembrane</keyword>
<feature type="compositionally biased region" description="Basic residues" evidence="1">
    <location>
        <begin position="92"/>
        <end position="103"/>
    </location>
</feature>
<dbReference type="EMBL" id="JAHLQT010009989">
    <property type="protein sequence ID" value="KAG7173344.1"/>
    <property type="molecule type" value="Genomic_DNA"/>
</dbReference>
<dbReference type="AlphaFoldDB" id="A0A8J5N5E5"/>